<proteinExistence type="predicted"/>
<dbReference type="EMBL" id="CABFMQ020000084">
    <property type="protein sequence ID" value="VTZ50698.1"/>
    <property type="molecule type" value="Genomic_DNA"/>
</dbReference>
<reference evidence="1 2" key="1">
    <citation type="submission" date="2019-05" db="EMBL/GenBank/DDBJ databases">
        <authorList>
            <person name="Farhan Ul Haque M."/>
        </authorList>
    </citation>
    <scope>NUCLEOTIDE SEQUENCE [LARGE SCALE GENOMIC DNA]</scope>
    <source>
        <strain evidence="1">2</strain>
    </source>
</reference>
<keyword evidence="2" id="KW-1185">Reference proteome</keyword>
<name>A0A8B6M7H0_METTU</name>
<accession>A0A8B6M7H0</accession>
<evidence type="ECO:0000313" key="2">
    <source>
        <dbReference type="Proteomes" id="UP000485880"/>
    </source>
</evidence>
<dbReference type="Proteomes" id="UP000485880">
    <property type="component" value="Unassembled WGS sequence"/>
</dbReference>
<evidence type="ECO:0000313" key="1">
    <source>
        <dbReference type="EMBL" id="VTZ50698.1"/>
    </source>
</evidence>
<comment type="caution">
    <text evidence="1">The sequence shown here is derived from an EMBL/GenBank/DDBJ whole genome shotgun (WGS) entry which is preliminary data.</text>
</comment>
<gene>
    <name evidence="1" type="ORF">MPC4_270059</name>
</gene>
<organism evidence="1 2">
    <name type="scientific">Methylocella tundrae</name>
    <dbReference type="NCBI Taxonomy" id="227605"/>
    <lineage>
        <taxon>Bacteria</taxon>
        <taxon>Pseudomonadati</taxon>
        <taxon>Pseudomonadota</taxon>
        <taxon>Alphaproteobacteria</taxon>
        <taxon>Hyphomicrobiales</taxon>
        <taxon>Beijerinckiaceae</taxon>
        <taxon>Methylocella</taxon>
    </lineage>
</organism>
<protein>
    <submittedName>
        <fullName evidence="1">Uncharacterized protein</fullName>
    </submittedName>
</protein>
<sequence length="93" mass="10195">MLDTGVTAGSSKITGAGARQISWVGDDKICVTMIVATELVRRAQRRKLGGACSADRRPCLRATPLSSRKHARVSMRRRPTLENWLTQQLICSA</sequence>
<dbReference type="AlphaFoldDB" id="A0A8B6M7H0"/>